<comment type="caution">
    <text evidence="1">The sequence shown here is derived from an EMBL/GenBank/DDBJ whole genome shotgun (WGS) entry which is preliminary data.</text>
</comment>
<dbReference type="Pfam" id="PF09754">
    <property type="entry name" value="PAC2"/>
    <property type="match status" value="1"/>
</dbReference>
<sequence length="330" mass="36625">MHGAGLIGWVGGYLILHPQLQVQFPTSCYRVVMTEVSWIRQNPTALVNPLLIAAFEGEDDPARGGFMALAYMRDAFDAVRIAEVDVDRFVDYDSTRPFISTTDGIDRHIEWPKIEIYQGKDVSSNRDIILVHFLEPRVEWRSYCALVVDVINTFNPNDTIFLGGQIVNAPHTSPSEVSVRSNSPRLMRSLGLMSDNFVGPTTMMGAAQIILDGKGASVATMWSSVPHYLVQTPSPKAAQALVAKIGELFHLALDASELDGAVSDYEDSITKLVESDDEVFNYLARLGISETDDDEADEDEFAAMDPTAYASEMIDEAESYLRYILRDTDR</sequence>
<name>A0A0D8HJG3_9ACTN</name>
<accession>A0A0D8HJG3</accession>
<proteinExistence type="predicted"/>
<protein>
    <submittedName>
        <fullName evidence="1">PAC2 family protein</fullName>
    </submittedName>
</protein>
<evidence type="ECO:0000313" key="2">
    <source>
        <dbReference type="Proteomes" id="UP000032360"/>
    </source>
</evidence>
<dbReference type="PATRIC" id="fig|1280514.3.peg.1433"/>
<reference evidence="1 2" key="1">
    <citation type="submission" date="2015-01" db="EMBL/GenBank/DDBJ databases">
        <title>Draft genome of the acidophilic iron oxidizer Acidithrix ferrooxidans strain Py-F3.</title>
        <authorList>
            <person name="Poehlein A."/>
            <person name="Eisen S."/>
            <person name="Schloemann M."/>
            <person name="Johnson B.D."/>
            <person name="Daniel R."/>
            <person name="Muehling M."/>
        </authorList>
    </citation>
    <scope>NUCLEOTIDE SEQUENCE [LARGE SCALE GENOMIC DNA]</scope>
    <source>
        <strain evidence="1 2">Py-F3</strain>
    </source>
</reference>
<dbReference type="AlphaFoldDB" id="A0A0D8HJG3"/>
<dbReference type="InterPro" id="IPR038389">
    <property type="entry name" value="PSMG2_sf"/>
</dbReference>
<dbReference type="SUPFAM" id="SSF159659">
    <property type="entry name" value="Cgl1923-like"/>
    <property type="match status" value="1"/>
</dbReference>
<gene>
    <name evidence="1" type="ORF">AXFE_10910</name>
</gene>
<dbReference type="InterPro" id="IPR019151">
    <property type="entry name" value="Proteasome_assmbl_chaperone_2"/>
</dbReference>
<organism evidence="1 2">
    <name type="scientific">Acidithrix ferrooxidans</name>
    <dbReference type="NCBI Taxonomy" id="1280514"/>
    <lineage>
        <taxon>Bacteria</taxon>
        <taxon>Bacillati</taxon>
        <taxon>Actinomycetota</taxon>
        <taxon>Acidimicrobiia</taxon>
        <taxon>Acidimicrobiales</taxon>
        <taxon>Acidimicrobiaceae</taxon>
        <taxon>Acidithrix</taxon>
    </lineage>
</organism>
<dbReference type="Proteomes" id="UP000032360">
    <property type="component" value="Unassembled WGS sequence"/>
</dbReference>
<dbReference type="STRING" id="1280514.AXFE_10910"/>
<dbReference type="Gene3D" id="3.40.50.10900">
    <property type="entry name" value="PAC-like subunit"/>
    <property type="match status" value="1"/>
</dbReference>
<evidence type="ECO:0000313" key="1">
    <source>
        <dbReference type="EMBL" id="KJF17994.1"/>
    </source>
</evidence>
<keyword evidence="2" id="KW-1185">Reference proteome</keyword>
<dbReference type="EMBL" id="JXYS01000026">
    <property type="protein sequence ID" value="KJF17994.1"/>
    <property type="molecule type" value="Genomic_DNA"/>
</dbReference>